<name>A0ACC0VY16_9STRA</name>
<keyword evidence="2" id="KW-1185">Reference proteome</keyword>
<proteinExistence type="predicted"/>
<dbReference type="EMBL" id="CM047584">
    <property type="protein sequence ID" value="KAI9911392.1"/>
    <property type="molecule type" value="Genomic_DNA"/>
</dbReference>
<evidence type="ECO:0000313" key="1">
    <source>
        <dbReference type="EMBL" id="KAI9911392.1"/>
    </source>
</evidence>
<dbReference type="Proteomes" id="UP001163321">
    <property type="component" value="Chromosome 5"/>
</dbReference>
<evidence type="ECO:0000313" key="2">
    <source>
        <dbReference type="Proteomes" id="UP001163321"/>
    </source>
</evidence>
<gene>
    <name evidence="1" type="ORF">PsorP6_008789</name>
</gene>
<organism evidence="1 2">
    <name type="scientific">Peronosclerospora sorghi</name>
    <dbReference type="NCBI Taxonomy" id="230839"/>
    <lineage>
        <taxon>Eukaryota</taxon>
        <taxon>Sar</taxon>
        <taxon>Stramenopiles</taxon>
        <taxon>Oomycota</taxon>
        <taxon>Peronosporomycetes</taxon>
        <taxon>Peronosporales</taxon>
        <taxon>Peronosporaceae</taxon>
        <taxon>Peronosclerospora</taxon>
    </lineage>
</organism>
<accession>A0ACC0VY16</accession>
<sequence length="124" mass="13933">MADVAKHRVSEENNSGLACLACMDECILSCWVNIMEYVNQWAYVYVGVYSYPFRTNALINDDLKSNALYFGALGIGLVTCCVGHQMVRMEPMDWFSSNWGSRASVYGTMAVVGFMTYVCLNHEL</sequence>
<reference evidence="1 2" key="1">
    <citation type="journal article" date="2022" name="bioRxiv">
        <title>The genome of the oomycete Peronosclerospora sorghi, a cosmopolitan pathogen of maize and sorghum, is inflated with dispersed pseudogenes.</title>
        <authorList>
            <person name="Fletcher K."/>
            <person name="Martin F."/>
            <person name="Isakeit T."/>
            <person name="Cavanaugh K."/>
            <person name="Magill C."/>
            <person name="Michelmore R."/>
        </authorList>
    </citation>
    <scope>NUCLEOTIDE SEQUENCE [LARGE SCALE GENOMIC DNA]</scope>
    <source>
        <strain evidence="1">P6</strain>
    </source>
</reference>
<protein>
    <submittedName>
        <fullName evidence="1">Uncharacterized protein</fullName>
    </submittedName>
</protein>
<comment type="caution">
    <text evidence="1">The sequence shown here is derived from an EMBL/GenBank/DDBJ whole genome shotgun (WGS) entry which is preliminary data.</text>
</comment>